<dbReference type="GO" id="GO:0044780">
    <property type="term" value="P:bacterial-type flagellum assembly"/>
    <property type="evidence" value="ECO:0007669"/>
    <property type="project" value="InterPro"/>
</dbReference>
<dbReference type="NCBIfam" id="TIGR00208">
    <property type="entry name" value="fliS"/>
    <property type="match status" value="1"/>
</dbReference>
<proteinExistence type="inferred from homology"/>
<reference evidence="7" key="1">
    <citation type="submission" date="2005-08" db="EMBL/GenBank/DDBJ databases">
        <title>Complete sequence of Dechloromonas aromatica RCB.</title>
        <authorList>
            <person name="Salinero K.K."/>
            <person name="Copeland A."/>
            <person name="Lucas S."/>
            <person name="Lapidus A."/>
            <person name="Barry K."/>
            <person name="Detter J.C."/>
            <person name="Glavina T."/>
            <person name="Hammon N."/>
            <person name="Israni S."/>
            <person name="Pitluck S."/>
            <person name="Di Bartolo G."/>
            <person name="Trong S."/>
            <person name="Schmutz J."/>
            <person name="Larimer F."/>
            <person name="Land M."/>
            <person name="Ivanova N."/>
            <person name="Richardson P."/>
        </authorList>
    </citation>
    <scope>NUCLEOTIDE SEQUENCE</scope>
    <source>
        <strain evidence="7">RCB</strain>
    </source>
</reference>
<name>Q47HZ4_DECAR</name>
<evidence type="ECO:0000256" key="3">
    <source>
        <dbReference type="ARBA" id="ARBA00022490"/>
    </source>
</evidence>
<dbReference type="KEGG" id="dar:Daro_0781"/>
<dbReference type="AlphaFoldDB" id="Q47HZ4"/>
<dbReference type="PANTHER" id="PTHR34773">
    <property type="entry name" value="FLAGELLAR SECRETION CHAPERONE FLIS"/>
    <property type="match status" value="1"/>
</dbReference>
<dbReference type="CDD" id="cd16098">
    <property type="entry name" value="FliS"/>
    <property type="match status" value="1"/>
</dbReference>
<dbReference type="PANTHER" id="PTHR34773:SF1">
    <property type="entry name" value="FLAGELLAR SECRETION CHAPERONE FLIS"/>
    <property type="match status" value="1"/>
</dbReference>
<keyword evidence="5" id="KW-0143">Chaperone</keyword>
<keyword evidence="7" id="KW-0966">Cell projection</keyword>
<evidence type="ECO:0000256" key="6">
    <source>
        <dbReference type="PIRNR" id="PIRNR039090"/>
    </source>
</evidence>
<dbReference type="Gene3D" id="1.20.120.340">
    <property type="entry name" value="Flagellar protein FliS"/>
    <property type="match status" value="1"/>
</dbReference>
<organism evidence="7">
    <name type="scientific">Dechloromonas aromatica (strain RCB)</name>
    <dbReference type="NCBI Taxonomy" id="159087"/>
    <lineage>
        <taxon>Bacteria</taxon>
        <taxon>Pseudomonadati</taxon>
        <taxon>Pseudomonadota</taxon>
        <taxon>Betaproteobacteria</taxon>
        <taxon>Rhodocyclales</taxon>
        <taxon>Azonexaceae</taxon>
        <taxon>Dechloromonas</taxon>
    </lineage>
</organism>
<evidence type="ECO:0000256" key="5">
    <source>
        <dbReference type="ARBA" id="ARBA00023186"/>
    </source>
</evidence>
<dbReference type="OrthoDB" id="9792010at2"/>
<dbReference type="Pfam" id="PF02561">
    <property type="entry name" value="FliS"/>
    <property type="match status" value="1"/>
</dbReference>
<evidence type="ECO:0000313" key="7">
    <source>
        <dbReference type="EMBL" id="AAZ45537.1"/>
    </source>
</evidence>
<dbReference type="STRING" id="159087.Daro_0781"/>
<dbReference type="HOGENOM" id="CLU_080373_1_0_4"/>
<dbReference type="GO" id="GO:0005829">
    <property type="term" value="C:cytosol"/>
    <property type="evidence" value="ECO:0007669"/>
    <property type="project" value="UniProtKB-SubCell"/>
</dbReference>
<evidence type="ECO:0000256" key="2">
    <source>
        <dbReference type="ARBA" id="ARBA00008787"/>
    </source>
</evidence>
<dbReference type="SUPFAM" id="SSF101116">
    <property type="entry name" value="Flagellar export chaperone FliS"/>
    <property type="match status" value="1"/>
</dbReference>
<dbReference type="PIRSF" id="PIRSF039090">
    <property type="entry name" value="Flis"/>
    <property type="match status" value="1"/>
</dbReference>
<keyword evidence="4 6" id="KW-1005">Bacterial flagellum biogenesis</keyword>
<dbReference type="InterPro" id="IPR003713">
    <property type="entry name" value="FliS"/>
</dbReference>
<accession>Q47HZ4</accession>
<keyword evidence="3 6" id="KW-0963">Cytoplasm</keyword>
<protein>
    <recommendedName>
        <fullName evidence="6">Flagellar secretion chaperone FliS</fullName>
    </recommendedName>
</protein>
<keyword evidence="7" id="KW-0282">Flagellum</keyword>
<keyword evidence="7" id="KW-0969">Cilium</keyword>
<gene>
    <name evidence="7" type="ordered locus">Daro_0781</name>
</gene>
<dbReference type="InterPro" id="IPR036584">
    <property type="entry name" value="FliS_sf"/>
</dbReference>
<evidence type="ECO:0000256" key="1">
    <source>
        <dbReference type="ARBA" id="ARBA00004514"/>
    </source>
</evidence>
<dbReference type="EMBL" id="CP000089">
    <property type="protein sequence ID" value="AAZ45537.1"/>
    <property type="molecule type" value="Genomic_DNA"/>
</dbReference>
<comment type="subcellular location">
    <subcellularLocation>
        <location evidence="1 6">Cytoplasm</location>
        <location evidence="1 6">Cytosol</location>
    </subcellularLocation>
</comment>
<sequence>MFGTRPSPTAAYAQVSLESAVRSADPHRLVLLLFEGAATAMSMAKLHMQSNQIAERGANISKAIDIIANGLRASLNIEEGGELAERLAALYDYIVQRLLWANMKVDVAALDECMGLLGEIHSAWAEIAPGKESAA</sequence>
<dbReference type="eggNOG" id="COG1516">
    <property type="taxonomic scope" value="Bacteria"/>
</dbReference>
<comment type="similarity">
    <text evidence="2 6">Belongs to the FliS family.</text>
</comment>
<dbReference type="GO" id="GO:0071973">
    <property type="term" value="P:bacterial-type flagellum-dependent cell motility"/>
    <property type="evidence" value="ECO:0007669"/>
    <property type="project" value="TreeGrafter"/>
</dbReference>
<evidence type="ECO:0000256" key="4">
    <source>
        <dbReference type="ARBA" id="ARBA00022795"/>
    </source>
</evidence>